<protein>
    <recommendedName>
        <fullName evidence="3">Retrotransposon gag domain-containing protein</fullName>
    </recommendedName>
</protein>
<evidence type="ECO:0008006" key="3">
    <source>
        <dbReference type="Google" id="ProtNLM"/>
    </source>
</evidence>
<dbReference type="AlphaFoldDB" id="A0A392P7N9"/>
<evidence type="ECO:0000313" key="1">
    <source>
        <dbReference type="EMBL" id="MCI07430.1"/>
    </source>
</evidence>
<keyword evidence="2" id="KW-1185">Reference proteome</keyword>
<comment type="caution">
    <text evidence="1">The sequence shown here is derived from an EMBL/GenBank/DDBJ whole genome shotgun (WGS) entry which is preliminary data.</text>
</comment>
<evidence type="ECO:0000313" key="2">
    <source>
        <dbReference type="Proteomes" id="UP000265520"/>
    </source>
</evidence>
<name>A0A392P7N9_9FABA</name>
<dbReference type="PANTHER" id="PTHR33223:SF8">
    <property type="entry name" value="OS04G0172440 PROTEIN"/>
    <property type="match status" value="1"/>
</dbReference>
<dbReference type="Proteomes" id="UP000265520">
    <property type="component" value="Unassembled WGS sequence"/>
</dbReference>
<proteinExistence type="predicted"/>
<dbReference type="PANTHER" id="PTHR33223">
    <property type="entry name" value="CCHC-TYPE DOMAIN-CONTAINING PROTEIN"/>
    <property type="match status" value="1"/>
</dbReference>
<accession>A0A392P7N9</accession>
<sequence>PDFKKYKGLSCPKNHLVMYSRKMASFAKDDKLMIHCFQDSLTGASLNWYMQLEGSRIRSWRDLKEGESFKVYAQRWREVAAQVHPPLSETELVDMFTNTLQGAYFETMVGSVSSGFSDLVKIGERI</sequence>
<reference evidence="1 2" key="1">
    <citation type="journal article" date="2018" name="Front. Plant Sci.">
        <title>Red Clover (Trifolium pratense) and Zigzag Clover (T. medium) - A Picture of Genomic Similarities and Differences.</title>
        <authorList>
            <person name="Dluhosova J."/>
            <person name="Istvanek J."/>
            <person name="Nedelnik J."/>
            <person name="Repkova J."/>
        </authorList>
    </citation>
    <scope>NUCLEOTIDE SEQUENCE [LARGE SCALE GENOMIC DNA]</scope>
    <source>
        <strain evidence="2">cv. 10/8</strain>
        <tissue evidence="1">Leaf</tissue>
    </source>
</reference>
<feature type="non-terminal residue" evidence="1">
    <location>
        <position position="1"/>
    </location>
</feature>
<organism evidence="1 2">
    <name type="scientific">Trifolium medium</name>
    <dbReference type="NCBI Taxonomy" id="97028"/>
    <lineage>
        <taxon>Eukaryota</taxon>
        <taxon>Viridiplantae</taxon>
        <taxon>Streptophyta</taxon>
        <taxon>Embryophyta</taxon>
        <taxon>Tracheophyta</taxon>
        <taxon>Spermatophyta</taxon>
        <taxon>Magnoliopsida</taxon>
        <taxon>eudicotyledons</taxon>
        <taxon>Gunneridae</taxon>
        <taxon>Pentapetalae</taxon>
        <taxon>rosids</taxon>
        <taxon>fabids</taxon>
        <taxon>Fabales</taxon>
        <taxon>Fabaceae</taxon>
        <taxon>Papilionoideae</taxon>
        <taxon>50 kb inversion clade</taxon>
        <taxon>NPAAA clade</taxon>
        <taxon>Hologalegina</taxon>
        <taxon>IRL clade</taxon>
        <taxon>Trifolieae</taxon>
        <taxon>Trifolium</taxon>
    </lineage>
</organism>
<dbReference type="EMBL" id="LXQA010065349">
    <property type="protein sequence ID" value="MCI07430.1"/>
    <property type="molecule type" value="Genomic_DNA"/>
</dbReference>